<dbReference type="Pfam" id="PF00873">
    <property type="entry name" value="ACR_tran"/>
    <property type="match status" value="1"/>
</dbReference>
<dbReference type="Gene3D" id="3.30.70.1430">
    <property type="entry name" value="Multidrug efflux transporter AcrB pore domain"/>
    <property type="match status" value="2"/>
</dbReference>
<feature type="transmembrane region" description="Helical" evidence="1">
    <location>
        <begin position="12"/>
        <end position="32"/>
    </location>
</feature>
<organism evidence="2 3">
    <name type="scientific">Paraburkholderia fungorum</name>
    <dbReference type="NCBI Taxonomy" id="134537"/>
    <lineage>
        <taxon>Bacteria</taxon>
        <taxon>Pseudomonadati</taxon>
        <taxon>Pseudomonadota</taxon>
        <taxon>Betaproteobacteria</taxon>
        <taxon>Burkholderiales</taxon>
        <taxon>Burkholderiaceae</taxon>
        <taxon>Paraburkholderia</taxon>
    </lineage>
</organism>
<feature type="transmembrane region" description="Helical" evidence="1">
    <location>
        <begin position="852"/>
        <end position="871"/>
    </location>
</feature>
<dbReference type="OrthoDB" id="9798415at2"/>
<dbReference type="PANTHER" id="PTHR32063:SF18">
    <property type="entry name" value="CATION EFFLUX SYSTEM PROTEIN"/>
    <property type="match status" value="1"/>
</dbReference>
<evidence type="ECO:0000313" key="3">
    <source>
        <dbReference type="Proteomes" id="UP000183487"/>
    </source>
</evidence>
<evidence type="ECO:0000313" key="2">
    <source>
        <dbReference type="EMBL" id="SDR50482.1"/>
    </source>
</evidence>
<feature type="transmembrane region" description="Helical" evidence="1">
    <location>
        <begin position="432"/>
        <end position="450"/>
    </location>
</feature>
<feature type="transmembrane region" description="Helical" evidence="1">
    <location>
        <begin position="878"/>
        <end position="898"/>
    </location>
</feature>
<protein>
    <submittedName>
        <fullName evidence="2">Multidrug efflux pump subunit AcrB</fullName>
    </submittedName>
</protein>
<dbReference type="EMBL" id="FNKP01000003">
    <property type="protein sequence ID" value="SDR50482.1"/>
    <property type="molecule type" value="Genomic_DNA"/>
</dbReference>
<dbReference type="InterPro" id="IPR027463">
    <property type="entry name" value="AcrB_DN_DC_subdom"/>
</dbReference>
<name>A0A1H1JKK7_9BURK</name>
<dbReference type="SUPFAM" id="SSF82866">
    <property type="entry name" value="Multidrug efflux transporter AcrB transmembrane domain"/>
    <property type="match status" value="2"/>
</dbReference>
<dbReference type="Gene3D" id="3.30.70.1440">
    <property type="entry name" value="Multidrug efflux transporter AcrB pore domain"/>
    <property type="match status" value="1"/>
</dbReference>
<dbReference type="Proteomes" id="UP000183487">
    <property type="component" value="Unassembled WGS sequence"/>
</dbReference>
<dbReference type="GO" id="GO:0005886">
    <property type="term" value="C:plasma membrane"/>
    <property type="evidence" value="ECO:0007669"/>
    <property type="project" value="TreeGrafter"/>
</dbReference>
<keyword evidence="1" id="KW-0812">Transmembrane</keyword>
<dbReference type="GO" id="GO:0042910">
    <property type="term" value="F:xenobiotic transmembrane transporter activity"/>
    <property type="evidence" value="ECO:0007669"/>
    <property type="project" value="TreeGrafter"/>
</dbReference>
<dbReference type="SUPFAM" id="SSF82693">
    <property type="entry name" value="Multidrug efflux transporter AcrB pore domain, PN1, PN2, PC1 and PC2 subdomains"/>
    <property type="match status" value="2"/>
</dbReference>
<evidence type="ECO:0000256" key="1">
    <source>
        <dbReference type="SAM" id="Phobius"/>
    </source>
</evidence>
<feature type="transmembrane region" description="Helical" evidence="1">
    <location>
        <begin position="981"/>
        <end position="1002"/>
    </location>
</feature>
<reference evidence="3" key="1">
    <citation type="submission" date="2016-10" db="EMBL/GenBank/DDBJ databases">
        <authorList>
            <person name="Varghese N."/>
        </authorList>
    </citation>
    <scope>NUCLEOTIDE SEQUENCE [LARGE SCALE GENOMIC DNA]</scope>
    <source>
        <strain evidence="3">GAS106B</strain>
    </source>
</reference>
<dbReference type="AlphaFoldDB" id="A0A1H1JKK7"/>
<accession>A0A1H1JKK7</accession>
<keyword evidence="1" id="KW-0472">Membrane</keyword>
<dbReference type="SUPFAM" id="SSF82714">
    <property type="entry name" value="Multidrug efflux transporter AcrB TolC docking domain, DN and DC subdomains"/>
    <property type="match status" value="2"/>
</dbReference>
<proteinExistence type="predicted"/>
<gene>
    <name evidence="2" type="ORF">SAMN05443245_6677</name>
</gene>
<dbReference type="Gene3D" id="3.30.2090.10">
    <property type="entry name" value="Multidrug efflux transporter AcrB TolC docking domain, DN and DC subdomains"/>
    <property type="match status" value="2"/>
</dbReference>
<feature type="transmembrane region" description="Helical" evidence="1">
    <location>
        <begin position="510"/>
        <end position="537"/>
    </location>
</feature>
<feature type="transmembrane region" description="Helical" evidence="1">
    <location>
        <begin position="462"/>
        <end position="489"/>
    </location>
</feature>
<dbReference type="PRINTS" id="PR00702">
    <property type="entry name" value="ACRIFLAVINRP"/>
</dbReference>
<dbReference type="InterPro" id="IPR001036">
    <property type="entry name" value="Acrflvin-R"/>
</dbReference>
<dbReference type="Gene3D" id="1.20.1640.10">
    <property type="entry name" value="Multidrug efflux transporter AcrB transmembrane domain"/>
    <property type="match status" value="2"/>
</dbReference>
<feature type="transmembrane region" description="Helical" evidence="1">
    <location>
        <begin position="359"/>
        <end position="380"/>
    </location>
</feature>
<feature type="transmembrane region" description="Helical" evidence="1">
    <location>
        <begin position="949"/>
        <end position="969"/>
    </location>
</feature>
<keyword evidence="1" id="KW-1133">Transmembrane helix</keyword>
<feature type="transmembrane region" description="Helical" evidence="1">
    <location>
        <begin position="904"/>
        <end position="928"/>
    </location>
</feature>
<feature type="transmembrane region" description="Helical" evidence="1">
    <location>
        <begin position="386"/>
        <end position="411"/>
    </location>
</feature>
<dbReference type="RefSeq" id="WP_074771913.1">
    <property type="nucleotide sequence ID" value="NZ_FNKP01000003.1"/>
</dbReference>
<keyword evidence="3" id="KW-1185">Reference proteome</keyword>
<dbReference type="Gene3D" id="3.30.70.1320">
    <property type="entry name" value="Multidrug efflux transporter AcrB pore domain like"/>
    <property type="match status" value="1"/>
</dbReference>
<feature type="transmembrane region" description="Helical" evidence="1">
    <location>
        <begin position="333"/>
        <end position="352"/>
    </location>
</feature>
<dbReference type="PANTHER" id="PTHR32063">
    <property type="match status" value="1"/>
</dbReference>
<sequence>MNLARPLIEKPLIAWVITLVSLFGGLFAYINIGRLEDPKFTIKTAVVVTFYPGASAKEVENEVTDRLESSIQQMEQVDFLRSRSMPGYSEVRVQIRDRYTSADLPQVWDELRRQVGDVQARLPPGAGPTVVLDKFGDVYGMFYAITGKGYTQAQLFEYARELRKQLLTMPDVADIVIAGNQQEQITVEADQAKLVANNLSTDDLAQTLALQNEIRPAGRERVGDLLLRVAPTGTLDSLDAVRSVPVGSTAGPVLLGDLGNVSYGYARIPNNLIRYNGEPALTIGISARSRVNVVKVGEEVKARMRELERSRPLGMELHVLYDQPEAVDAAVKGFVFDVMLAVVIVGVALGIGLGWRAGVVLGVELFLTILGTLFVMYAAGIELQRISLGALIIVMGMLTDNTIVVCEGMLVRVQKGMSHIDAANEVLQQGQWILLASTVVGILAFSGIGLSPDAVGEFCASLFAVAAISLLFSWVIAIGLTPLFGSYLFKADEGDQPDPFESRLYRKYRGLLNWVAGRRVPVVISLAVLTGVCMWGFRFVEQSFFPNSTTPIFYVDMRLPLGSDIRAVAEKTRGAEKFLLAQNGVANVGTYIGGGATRFFLVYDPETRDPRYAQFIVTVKDQRDIDTMIPTVTEQLEKRFPNASWTVIRPSFGPGGSTPIQARFMGSDPGVLRGLSRQAQAILHNDGGMISIRDDWETPINVVRPIFDESRARSAGVTRRQVNDVLAYGTEGLTAGIFREHDQLLPIVLRAPDSEQGMERLLTMQVFSAGQRRYVPLGDVLDGVSPQTEEANISRNDRIRTITVSAGVTYGSNSVAAFNRVRHDIESIPLPPGYSFEWGGEHESSTIAQESLFRQLPMGFIGMILLVLFMFGRLKPALVVLLVVPMSICGVTVGLLLFRGAFGFMALLGLLSLIGMMIKNGVVLVEEIDGQISSGVPRMQAVIFGSMSRLRPVALAAGTTILGMVPLLWDPFFKDMAITMMAGLAFATVLTMVAVPALYVLLFSIKSNEWEEGQQAGDQHGKP</sequence>